<organism evidence="1 2">
    <name type="scientific">Sulfuriroseicoccus oceanibius</name>
    <dbReference type="NCBI Taxonomy" id="2707525"/>
    <lineage>
        <taxon>Bacteria</taxon>
        <taxon>Pseudomonadati</taxon>
        <taxon>Verrucomicrobiota</taxon>
        <taxon>Verrucomicrobiia</taxon>
        <taxon>Verrucomicrobiales</taxon>
        <taxon>Verrucomicrobiaceae</taxon>
        <taxon>Sulfuriroseicoccus</taxon>
    </lineage>
</organism>
<dbReference type="KEGG" id="soa:G3M56_011160"/>
<dbReference type="InterPro" id="IPR036034">
    <property type="entry name" value="PDZ_sf"/>
</dbReference>
<reference evidence="1 2" key="1">
    <citation type="submission" date="2020-12" db="EMBL/GenBank/DDBJ databases">
        <title>Sulforoseuscoccus oceanibium gen. nov., sp. nov., a representative of the phylum Verrucomicrobia with special cytoplasmic membrane, and proposal of Sulforoseuscoccusaceae fam. nov.</title>
        <authorList>
            <person name="Xi F."/>
        </authorList>
    </citation>
    <scope>NUCLEOTIDE SEQUENCE [LARGE SCALE GENOMIC DNA]</scope>
    <source>
        <strain evidence="1 2">T37</strain>
    </source>
</reference>
<dbReference type="SUPFAM" id="SSF50156">
    <property type="entry name" value="PDZ domain-like"/>
    <property type="match status" value="1"/>
</dbReference>
<proteinExistence type="predicted"/>
<name>A0A6B3LCY2_9BACT</name>
<accession>A0A6B3LCY2</accession>
<dbReference type="RefSeq" id="WP_164365095.1">
    <property type="nucleotide sequence ID" value="NZ_CP066776.1"/>
</dbReference>
<evidence type="ECO:0000313" key="2">
    <source>
        <dbReference type="Proteomes" id="UP000475117"/>
    </source>
</evidence>
<dbReference type="Proteomes" id="UP000475117">
    <property type="component" value="Chromosome"/>
</dbReference>
<sequence>MKFHTYAVAAGCCLVTAQAAPEDAAPLRAAGAADAAAVEESQADPAEDAGVVENDAPAAEVSLKDFDAKRLVAELGGENATIRLGAEEEVERRFVEGQDSEALVAELLRTYAESDDPEQWERARELLVLWAVRFSDFGPNHGFLGVQHRLVVFPSAEGKPRYAVQVDRVVSDEPAEAAGVKVGDRILMIDDVDLNTLHGDLSFYRHIFKRGGGRKVVLKVLREGEGEIEIPAVLGRQRREYFRNLDNFERSATDLFHDWLESNDVPLR</sequence>
<dbReference type="Gene3D" id="2.30.42.10">
    <property type="match status" value="1"/>
</dbReference>
<gene>
    <name evidence="1" type="ORF">G3M56_011160</name>
</gene>
<dbReference type="SMART" id="SM00228">
    <property type="entry name" value="PDZ"/>
    <property type="match status" value="1"/>
</dbReference>
<dbReference type="Pfam" id="PF13180">
    <property type="entry name" value="PDZ_2"/>
    <property type="match status" value="1"/>
</dbReference>
<keyword evidence="2" id="KW-1185">Reference proteome</keyword>
<dbReference type="InterPro" id="IPR001478">
    <property type="entry name" value="PDZ"/>
</dbReference>
<dbReference type="AlphaFoldDB" id="A0A6B3LCY2"/>
<dbReference type="EMBL" id="CP066776">
    <property type="protein sequence ID" value="QQL44439.1"/>
    <property type="molecule type" value="Genomic_DNA"/>
</dbReference>
<protein>
    <submittedName>
        <fullName evidence="1">PDZ domain-containing protein</fullName>
    </submittedName>
</protein>
<evidence type="ECO:0000313" key="1">
    <source>
        <dbReference type="EMBL" id="QQL44439.1"/>
    </source>
</evidence>